<dbReference type="GO" id="GO:0005634">
    <property type="term" value="C:nucleus"/>
    <property type="evidence" value="ECO:0007669"/>
    <property type="project" value="UniProtKB-SubCell"/>
</dbReference>
<evidence type="ECO:0000256" key="7">
    <source>
        <dbReference type="ARBA" id="ARBA00023015"/>
    </source>
</evidence>
<evidence type="ECO:0000256" key="2">
    <source>
        <dbReference type="ARBA" id="ARBA00006991"/>
    </source>
</evidence>
<protein>
    <recommendedName>
        <fullName evidence="12">C2H2-type domain-containing protein</fullName>
    </recommendedName>
</protein>
<keyword evidence="3" id="KW-0479">Metal-binding</keyword>
<feature type="compositionally biased region" description="Polar residues" evidence="11">
    <location>
        <begin position="100"/>
        <end position="127"/>
    </location>
</feature>
<evidence type="ECO:0000256" key="3">
    <source>
        <dbReference type="ARBA" id="ARBA00022723"/>
    </source>
</evidence>
<comment type="similarity">
    <text evidence="2">Belongs to the krueppel C2H2-type zinc-finger protein family.</text>
</comment>
<dbReference type="EMBL" id="MRZV01000155">
    <property type="protein sequence ID" value="PIK57051.1"/>
    <property type="molecule type" value="Genomic_DNA"/>
</dbReference>
<evidence type="ECO:0000256" key="9">
    <source>
        <dbReference type="ARBA" id="ARBA00023242"/>
    </source>
</evidence>
<dbReference type="PROSITE" id="PS50157">
    <property type="entry name" value="ZINC_FINGER_C2H2_2"/>
    <property type="match status" value="2"/>
</dbReference>
<dbReference type="InterPro" id="IPR051969">
    <property type="entry name" value="Zinc-finger_DNA-bd_regulators"/>
</dbReference>
<dbReference type="FunFam" id="3.30.160.60:FF:000193">
    <property type="entry name" value="Zinc finger protein 300"/>
    <property type="match status" value="1"/>
</dbReference>
<dbReference type="SUPFAM" id="SSF57667">
    <property type="entry name" value="beta-beta-alpha zinc fingers"/>
    <property type="match status" value="2"/>
</dbReference>
<dbReference type="SMART" id="SM00355">
    <property type="entry name" value="ZnF_C2H2"/>
    <property type="match status" value="3"/>
</dbReference>
<evidence type="ECO:0000313" key="14">
    <source>
        <dbReference type="Proteomes" id="UP000230750"/>
    </source>
</evidence>
<feature type="domain" description="C2H2-type" evidence="12">
    <location>
        <begin position="202"/>
        <end position="233"/>
    </location>
</feature>
<dbReference type="PANTHER" id="PTHR45944">
    <property type="entry name" value="SCHNURRI, ISOFORM F"/>
    <property type="match status" value="1"/>
</dbReference>
<dbReference type="GO" id="GO:0000981">
    <property type="term" value="F:DNA-binding transcription factor activity, RNA polymerase II-specific"/>
    <property type="evidence" value="ECO:0007669"/>
    <property type="project" value="TreeGrafter"/>
</dbReference>
<dbReference type="AlphaFoldDB" id="A0A2G8L9X8"/>
<accession>A0A2G8L9X8</accession>
<keyword evidence="7" id="KW-0805">Transcription regulation</keyword>
<evidence type="ECO:0000256" key="6">
    <source>
        <dbReference type="ARBA" id="ARBA00022833"/>
    </source>
</evidence>
<dbReference type="Gene3D" id="3.30.160.60">
    <property type="entry name" value="Classic Zinc Finger"/>
    <property type="match status" value="2"/>
</dbReference>
<dbReference type="GO" id="GO:0000978">
    <property type="term" value="F:RNA polymerase II cis-regulatory region sequence-specific DNA binding"/>
    <property type="evidence" value="ECO:0007669"/>
    <property type="project" value="TreeGrafter"/>
</dbReference>
<feature type="compositionally biased region" description="Polar residues" evidence="11">
    <location>
        <begin position="52"/>
        <end position="61"/>
    </location>
</feature>
<keyword evidence="8" id="KW-0804">Transcription</keyword>
<dbReference type="OrthoDB" id="10042249at2759"/>
<organism evidence="13 14">
    <name type="scientific">Stichopus japonicus</name>
    <name type="common">Sea cucumber</name>
    <dbReference type="NCBI Taxonomy" id="307972"/>
    <lineage>
        <taxon>Eukaryota</taxon>
        <taxon>Metazoa</taxon>
        <taxon>Echinodermata</taxon>
        <taxon>Eleutherozoa</taxon>
        <taxon>Echinozoa</taxon>
        <taxon>Holothuroidea</taxon>
        <taxon>Aspidochirotacea</taxon>
        <taxon>Aspidochirotida</taxon>
        <taxon>Stichopodidae</taxon>
        <taxon>Apostichopus</taxon>
    </lineage>
</organism>
<comment type="caution">
    <text evidence="13">The sequence shown here is derived from an EMBL/GenBank/DDBJ whole genome shotgun (WGS) entry which is preliminary data.</text>
</comment>
<keyword evidence="4" id="KW-0677">Repeat</keyword>
<evidence type="ECO:0000256" key="8">
    <source>
        <dbReference type="ARBA" id="ARBA00023163"/>
    </source>
</evidence>
<keyword evidence="5 10" id="KW-0863">Zinc-finger</keyword>
<dbReference type="Proteomes" id="UP000230750">
    <property type="component" value="Unassembled WGS sequence"/>
</dbReference>
<dbReference type="STRING" id="307972.A0A2G8L9X8"/>
<evidence type="ECO:0000256" key="5">
    <source>
        <dbReference type="ARBA" id="ARBA00022771"/>
    </source>
</evidence>
<proteinExistence type="inferred from homology"/>
<evidence type="ECO:0000256" key="10">
    <source>
        <dbReference type="PROSITE-ProRule" id="PRU00042"/>
    </source>
</evidence>
<reference evidence="13 14" key="1">
    <citation type="journal article" date="2017" name="PLoS Biol.">
        <title>The sea cucumber genome provides insights into morphological evolution and visceral regeneration.</title>
        <authorList>
            <person name="Zhang X."/>
            <person name="Sun L."/>
            <person name="Yuan J."/>
            <person name="Sun Y."/>
            <person name="Gao Y."/>
            <person name="Zhang L."/>
            <person name="Li S."/>
            <person name="Dai H."/>
            <person name="Hamel J.F."/>
            <person name="Liu C."/>
            <person name="Yu Y."/>
            <person name="Liu S."/>
            <person name="Lin W."/>
            <person name="Guo K."/>
            <person name="Jin S."/>
            <person name="Xu P."/>
            <person name="Storey K.B."/>
            <person name="Huan P."/>
            <person name="Zhang T."/>
            <person name="Zhou Y."/>
            <person name="Zhang J."/>
            <person name="Lin C."/>
            <person name="Li X."/>
            <person name="Xing L."/>
            <person name="Huo D."/>
            <person name="Sun M."/>
            <person name="Wang L."/>
            <person name="Mercier A."/>
            <person name="Li F."/>
            <person name="Yang H."/>
            <person name="Xiang J."/>
        </authorList>
    </citation>
    <scope>NUCLEOTIDE SEQUENCE [LARGE SCALE GENOMIC DNA]</scope>
    <source>
        <strain evidence="13">Shaxun</strain>
        <tissue evidence="13">Muscle</tissue>
    </source>
</reference>
<evidence type="ECO:0000256" key="1">
    <source>
        <dbReference type="ARBA" id="ARBA00004123"/>
    </source>
</evidence>
<keyword evidence="14" id="KW-1185">Reference proteome</keyword>
<dbReference type="Pfam" id="PF00096">
    <property type="entry name" value="zf-C2H2"/>
    <property type="match status" value="2"/>
</dbReference>
<feature type="compositionally biased region" description="Polar residues" evidence="11">
    <location>
        <begin position="76"/>
        <end position="88"/>
    </location>
</feature>
<dbReference type="PANTHER" id="PTHR45944:SF2">
    <property type="entry name" value="SCHNURRI, ISOFORM F"/>
    <property type="match status" value="1"/>
</dbReference>
<feature type="region of interest" description="Disordered" evidence="11">
    <location>
        <begin position="229"/>
        <end position="282"/>
    </location>
</feature>
<keyword evidence="9" id="KW-0539">Nucleus</keyword>
<feature type="region of interest" description="Disordered" evidence="11">
    <location>
        <begin position="1"/>
        <end position="134"/>
    </location>
</feature>
<evidence type="ECO:0000259" key="12">
    <source>
        <dbReference type="PROSITE" id="PS50157"/>
    </source>
</evidence>
<feature type="compositionally biased region" description="Basic and acidic residues" evidence="11">
    <location>
        <begin position="232"/>
        <end position="252"/>
    </location>
</feature>
<feature type="compositionally biased region" description="Polar residues" evidence="11">
    <location>
        <begin position="16"/>
        <end position="25"/>
    </location>
</feature>
<keyword evidence="6" id="KW-0862">Zinc</keyword>
<dbReference type="InterPro" id="IPR036236">
    <property type="entry name" value="Znf_C2H2_sf"/>
</dbReference>
<evidence type="ECO:0000256" key="11">
    <source>
        <dbReference type="SAM" id="MobiDB-lite"/>
    </source>
</evidence>
<name>A0A2G8L9X8_STIJA</name>
<dbReference type="InterPro" id="IPR013087">
    <property type="entry name" value="Znf_C2H2_type"/>
</dbReference>
<feature type="compositionally biased region" description="Pro residues" evidence="11">
    <location>
        <begin position="1"/>
        <end position="13"/>
    </location>
</feature>
<dbReference type="PROSITE" id="PS00028">
    <property type="entry name" value="ZINC_FINGER_C2H2_1"/>
    <property type="match status" value="3"/>
</dbReference>
<evidence type="ECO:0000256" key="4">
    <source>
        <dbReference type="ARBA" id="ARBA00022737"/>
    </source>
</evidence>
<gene>
    <name evidence="13" type="ORF">BSL78_06047</name>
</gene>
<dbReference type="GO" id="GO:0008270">
    <property type="term" value="F:zinc ion binding"/>
    <property type="evidence" value="ECO:0007669"/>
    <property type="project" value="UniProtKB-KW"/>
</dbReference>
<feature type="compositionally biased region" description="Basic and acidic residues" evidence="11">
    <location>
        <begin position="90"/>
        <end position="99"/>
    </location>
</feature>
<comment type="subcellular location">
    <subcellularLocation>
        <location evidence="1">Nucleus</location>
    </subcellularLocation>
</comment>
<sequence>MPYSPIPGRPPLVSPMSPSKLSQLPPTVLSRVHSPSPLARTSPHFRLEHTLKTPTTDNNQVSGSSSSSSNKKENSPGYQTELAFTSSKGLKADKIETPTDVKSTAPTSNGEPSPEQEQSIPVPSTTGPHKCSTCGKGFMKPNQLRIHSREHSLEKYYTCFDCCLHFPTKFLLSKHERTEQHFAKVEAVEIATVGTDPEPRPFKCKECAIAFRIPGHLAKHLRSRGHLMTLERSGKLPPHKEQLLRAELGREEEREDAMSPESSERTDSASEAEEDSDGRKTT</sequence>
<feature type="domain" description="C2H2-type" evidence="12">
    <location>
        <begin position="129"/>
        <end position="156"/>
    </location>
</feature>
<evidence type="ECO:0000313" key="13">
    <source>
        <dbReference type="EMBL" id="PIK57051.1"/>
    </source>
</evidence>